<evidence type="ECO:0000313" key="8">
    <source>
        <dbReference type="Proteomes" id="UP000304864"/>
    </source>
</evidence>
<accession>A0A4V1HHM2</accession>
<dbReference type="Pfam" id="PF00990">
    <property type="entry name" value="GGDEF"/>
    <property type="match status" value="1"/>
</dbReference>
<dbReference type="InterPro" id="IPR000160">
    <property type="entry name" value="GGDEF_dom"/>
</dbReference>
<keyword evidence="5" id="KW-0732">Signal</keyword>
<dbReference type="PANTHER" id="PTHR45138:SF9">
    <property type="entry name" value="DIGUANYLATE CYCLASE DGCM-RELATED"/>
    <property type="match status" value="1"/>
</dbReference>
<evidence type="ECO:0000256" key="5">
    <source>
        <dbReference type="SAM" id="SignalP"/>
    </source>
</evidence>
<gene>
    <name evidence="7" type="ORF">FE785_02115</name>
</gene>
<feature type="signal peptide" evidence="5">
    <location>
        <begin position="1"/>
        <end position="22"/>
    </location>
</feature>
<evidence type="ECO:0000259" key="6">
    <source>
        <dbReference type="PROSITE" id="PS50887"/>
    </source>
</evidence>
<dbReference type="Gene3D" id="3.30.70.270">
    <property type="match status" value="1"/>
</dbReference>
<dbReference type="OrthoDB" id="9180959at2"/>
<keyword evidence="4" id="KW-1133">Transmembrane helix</keyword>
<dbReference type="CDD" id="cd01007">
    <property type="entry name" value="PBP2_BvgS_HisK_like"/>
    <property type="match status" value="1"/>
</dbReference>
<evidence type="ECO:0000256" key="3">
    <source>
        <dbReference type="ARBA" id="ARBA00034247"/>
    </source>
</evidence>
<dbReference type="EMBL" id="CP040602">
    <property type="protein sequence ID" value="QCU89513.1"/>
    <property type="molecule type" value="Genomic_DNA"/>
</dbReference>
<feature type="transmembrane region" description="Helical" evidence="4">
    <location>
        <begin position="566"/>
        <end position="586"/>
    </location>
</feature>
<evidence type="ECO:0000313" key="7">
    <source>
        <dbReference type="EMBL" id="QCU89513.1"/>
    </source>
</evidence>
<dbReference type="AlphaFoldDB" id="A0A4V1HHM2"/>
<protein>
    <recommendedName>
        <fullName evidence="2">diguanylate cyclase</fullName>
        <ecNumber evidence="2">2.7.7.65</ecNumber>
    </recommendedName>
</protein>
<evidence type="ECO:0000256" key="2">
    <source>
        <dbReference type="ARBA" id="ARBA00012528"/>
    </source>
</evidence>
<dbReference type="Pfam" id="PF00497">
    <property type="entry name" value="SBP_bac_3"/>
    <property type="match status" value="1"/>
</dbReference>
<dbReference type="SUPFAM" id="SSF55073">
    <property type="entry name" value="Nucleotide cyclase"/>
    <property type="match status" value="1"/>
</dbReference>
<dbReference type="InterPro" id="IPR035965">
    <property type="entry name" value="PAS-like_dom_sf"/>
</dbReference>
<keyword evidence="4" id="KW-0472">Membrane</keyword>
<keyword evidence="4" id="KW-0812">Transmembrane</keyword>
<dbReference type="InterPro" id="IPR050469">
    <property type="entry name" value="Diguanylate_Cyclase"/>
</dbReference>
<name>A0A4V1HHM2_9GAMM</name>
<dbReference type="Proteomes" id="UP000304864">
    <property type="component" value="Chromosome"/>
</dbReference>
<dbReference type="Pfam" id="PF09084">
    <property type="entry name" value="NMT1"/>
    <property type="match status" value="1"/>
</dbReference>
<dbReference type="RefSeq" id="WP_138563944.1">
    <property type="nucleotide sequence ID" value="NZ_CP040602.1"/>
</dbReference>
<dbReference type="FunFam" id="3.30.70.270:FF:000001">
    <property type="entry name" value="Diguanylate cyclase domain protein"/>
    <property type="match status" value="1"/>
</dbReference>
<dbReference type="InterPro" id="IPR029787">
    <property type="entry name" value="Nucleotide_cyclase"/>
</dbReference>
<dbReference type="GO" id="GO:1902201">
    <property type="term" value="P:negative regulation of bacterial-type flagellum-dependent cell motility"/>
    <property type="evidence" value="ECO:0007669"/>
    <property type="project" value="TreeGrafter"/>
</dbReference>
<dbReference type="InterPro" id="IPR015168">
    <property type="entry name" value="SsuA/THI5"/>
</dbReference>
<feature type="domain" description="GGDEF" evidence="6">
    <location>
        <begin position="742"/>
        <end position="878"/>
    </location>
</feature>
<sequence length="879" mass="100035">MRKSIYVLLVAVTLVCSNLALAQTLTPIKVQINWHHQFQFAGFYAAIQQGYYRDVGLDVEISKWQPGIKVIDEVVSQRAQFGVGYSSVIANYAKGMPIKLVMTAFQYSPMVLLSHSPIGSLKEFSGKSVMHDENLQIMSLLDKARNQTTEPFIQVPPTGNLQDFIDNKVDLYGAYLTNEPPRLDRMGVDYHIVDPKAFGIQSYGDFIFTSEQVAQSKPEMVEDFKDATIKGWHYALEHQAEVVDYIVQHYPVSKDRQALLDEALRTKDVVKYGDLPVGSFYKEKLINTALEAKLAGLMTDYEFQNLNIDNFIYKRDAVLFTKDELEFIAKNPVIKLANDIDWEPFEYIDEQGAYKGIAADFFALISQRTGLQIEYVTDKTWAQVVNMAKQGELDAYSCAVSTPGRREYMAFTEAYLKFPMVIASTMQLGFVNDYKVLMDRKVAVVKGYWSDEYLSIRYPGMELVRFDSLKDALIALSNGEVDVYSGNLASIVYAVKKYGLTNIHVVGQLEETFDLAIGVNHSKPELFSIMQKALASISNEQRQAIYNHWLGLRVVKEVDYSEMFKLVAPLVLIIVLLMAFLALLIYHRGKKHEYLQTVYELSLASIISPKDFRIKWLSQSYRELAGITDKTDKVECFLYDFERIELNDLMQIRQQLLKGETVCRELTARSLSGNSYTVEARFSALKDWRNRLQAILVTRHDITDKKKIQSLAITDELTGLFNRRHFNEMLQQQVEHCRAQGCNLCAAMLDIDYFKQVNDNYGHLTGDEVLAKIAKVIDVNFSRANDMVFRVGGEEFFILSTDCNIAHFEKYAAQLVNGIEALSIKNHTAPNKAVTVSMGIKCYHADDLANAEEIYTSTDKLLYQAKQQGRNQAVIFSRK</sequence>
<dbReference type="SUPFAM" id="SSF53850">
    <property type="entry name" value="Periplasmic binding protein-like II"/>
    <property type="match status" value="2"/>
</dbReference>
<proteinExistence type="predicted"/>
<dbReference type="SUPFAM" id="SSF55785">
    <property type="entry name" value="PYP-like sensor domain (PAS domain)"/>
    <property type="match status" value="1"/>
</dbReference>
<dbReference type="GO" id="GO:0005886">
    <property type="term" value="C:plasma membrane"/>
    <property type="evidence" value="ECO:0007669"/>
    <property type="project" value="TreeGrafter"/>
</dbReference>
<dbReference type="CDD" id="cd01949">
    <property type="entry name" value="GGDEF"/>
    <property type="match status" value="1"/>
</dbReference>
<comment type="catalytic activity">
    <reaction evidence="3">
        <text>2 GTP = 3',3'-c-di-GMP + 2 diphosphate</text>
        <dbReference type="Rhea" id="RHEA:24898"/>
        <dbReference type="ChEBI" id="CHEBI:33019"/>
        <dbReference type="ChEBI" id="CHEBI:37565"/>
        <dbReference type="ChEBI" id="CHEBI:58805"/>
        <dbReference type="EC" id="2.7.7.65"/>
    </reaction>
</comment>
<dbReference type="Gene3D" id="3.30.450.20">
    <property type="entry name" value="PAS domain"/>
    <property type="match status" value="1"/>
</dbReference>
<dbReference type="Gene3D" id="3.40.190.10">
    <property type="entry name" value="Periplasmic binding protein-like II"/>
    <property type="match status" value="4"/>
</dbReference>
<comment type="cofactor">
    <cofactor evidence="1">
        <name>Mg(2+)</name>
        <dbReference type="ChEBI" id="CHEBI:18420"/>
    </cofactor>
</comment>
<dbReference type="InterPro" id="IPR043128">
    <property type="entry name" value="Rev_trsase/Diguanyl_cyclase"/>
</dbReference>
<reference evidence="7 8" key="1">
    <citation type="submission" date="2019-05" db="EMBL/GenBank/DDBJ databases">
        <title>Thiomicrorhabdus sediminis sp. nov, a novel sulfur-oxidizing bacterium isolated from coastal sediment.</title>
        <authorList>
            <person name="Liu X."/>
        </authorList>
    </citation>
    <scope>NUCLEOTIDE SEQUENCE [LARGE SCALE GENOMIC DNA]</scope>
    <source>
        <strain evidence="7 8">G1</strain>
    </source>
</reference>
<dbReference type="GO" id="GO:0043709">
    <property type="term" value="P:cell adhesion involved in single-species biofilm formation"/>
    <property type="evidence" value="ECO:0007669"/>
    <property type="project" value="TreeGrafter"/>
</dbReference>
<feature type="chain" id="PRO_5020436828" description="diguanylate cyclase" evidence="5">
    <location>
        <begin position="23"/>
        <end position="879"/>
    </location>
</feature>
<dbReference type="EC" id="2.7.7.65" evidence="2"/>
<dbReference type="GO" id="GO:0052621">
    <property type="term" value="F:diguanylate cyclase activity"/>
    <property type="evidence" value="ECO:0007669"/>
    <property type="project" value="UniProtKB-EC"/>
</dbReference>
<dbReference type="KEGG" id="thig:FE785_02115"/>
<dbReference type="SMART" id="SM00062">
    <property type="entry name" value="PBPb"/>
    <property type="match status" value="1"/>
</dbReference>
<dbReference type="NCBIfam" id="TIGR00254">
    <property type="entry name" value="GGDEF"/>
    <property type="match status" value="1"/>
</dbReference>
<dbReference type="PANTHER" id="PTHR45138">
    <property type="entry name" value="REGULATORY COMPONENTS OF SENSORY TRANSDUCTION SYSTEM"/>
    <property type="match status" value="1"/>
</dbReference>
<keyword evidence="8" id="KW-1185">Reference proteome</keyword>
<dbReference type="InterPro" id="IPR001638">
    <property type="entry name" value="Solute-binding_3/MltF_N"/>
</dbReference>
<dbReference type="PROSITE" id="PS50887">
    <property type="entry name" value="GGDEF"/>
    <property type="match status" value="1"/>
</dbReference>
<evidence type="ECO:0000256" key="1">
    <source>
        <dbReference type="ARBA" id="ARBA00001946"/>
    </source>
</evidence>
<organism evidence="7 8">
    <name type="scientific">Thiomicrorhabdus sediminis</name>
    <dbReference type="NCBI Taxonomy" id="2580412"/>
    <lineage>
        <taxon>Bacteria</taxon>
        <taxon>Pseudomonadati</taxon>
        <taxon>Pseudomonadota</taxon>
        <taxon>Gammaproteobacteria</taxon>
        <taxon>Thiotrichales</taxon>
        <taxon>Piscirickettsiaceae</taxon>
        <taxon>Thiomicrorhabdus</taxon>
    </lineage>
</organism>
<dbReference type="SMART" id="SM00267">
    <property type="entry name" value="GGDEF"/>
    <property type="match status" value="1"/>
</dbReference>
<evidence type="ECO:0000256" key="4">
    <source>
        <dbReference type="SAM" id="Phobius"/>
    </source>
</evidence>